<reference evidence="2 3" key="1">
    <citation type="submission" date="2016-09" db="EMBL/GenBank/DDBJ databases">
        <title>The draft genome of Dichanthelium oligosanthes: A C3 panicoid grass species.</title>
        <authorList>
            <person name="Studer A.J."/>
            <person name="Schnable J.C."/>
            <person name="Brutnell T.P."/>
        </authorList>
    </citation>
    <scope>NUCLEOTIDE SEQUENCE [LARGE SCALE GENOMIC DNA]</scope>
    <source>
        <strain evidence="3">cv. Kellogg 1175</strain>
        <tissue evidence="2">Leaf</tissue>
    </source>
</reference>
<dbReference type="EMBL" id="LWDX02044860">
    <property type="protein sequence ID" value="OEL22623.1"/>
    <property type="molecule type" value="Genomic_DNA"/>
</dbReference>
<keyword evidence="3" id="KW-1185">Reference proteome</keyword>
<name>A0A1E5VBU3_9POAL</name>
<gene>
    <name evidence="2" type="ORF">BAE44_0016361</name>
</gene>
<evidence type="ECO:0000256" key="1">
    <source>
        <dbReference type="SAM" id="MobiDB-lite"/>
    </source>
</evidence>
<comment type="caution">
    <text evidence="2">The sequence shown here is derived from an EMBL/GenBank/DDBJ whole genome shotgun (WGS) entry which is preliminary data.</text>
</comment>
<dbReference type="OrthoDB" id="688395at2759"/>
<organism evidence="2 3">
    <name type="scientific">Dichanthelium oligosanthes</name>
    <dbReference type="NCBI Taxonomy" id="888268"/>
    <lineage>
        <taxon>Eukaryota</taxon>
        <taxon>Viridiplantae</taxon>
        <taxon>Streptophyta</taxon>
        <taxon>Embryophyta</taxon>
        <taxon>Tracheophyta</taxon>
        <taxon>Spermatophyta</taxon>
        <taxon>Magnoliopsida</taxon>
        <taxon>Liliopsida</taxon>
        <taxon>Poales</taxon>
        <taxon>Poaceae</taxon>
        <taxon>PACMAD clade</taxon>
        <taxon>Panicoideae</taxon>
        <taxon>Panicodae</taxon>
        <taxon>Paniceae</taxon>
        <taxon>Dichantheliinae</taxon>
        <taxon>Dichanthelium</taxon>
    </lineage>
</organism>
<dbReference type="Proteomes" id="UP000095767">
    <property type="component" value="Unassembled WGS sequence"/>
</dbReference>
<feature type="region of interest" description="Disordered" evidence="1">
    <location>
        <begin position="1"/>
        <end position="28"/>
    </location>
</feature>
<dbReference type="AlphaFoldDB" id="A0A1E5VBU3"/>
<proteinExistence type="predicted"/>
<protein>
    <submittedName>
        <fullName evidence="2">Uncharacterized protein</fullName>
    </submittedName>
</protein>
<sequence>MLGILRNSTEKGAGPRPPGSSSGILMYDLGTRETPNPRMMITWGWIRLVGFADGSGVIFVGTDHGSSTTDLECGYFKKVEGLDGVEDIVPYVSFYTPALRVASTGEGSRSAVSSA</sequence>
<accession>A0A1E5VBU3</accession>
<evidence type="ECO:0000313" key="3">
    <source>
        <dbReference type="Proteomes" id="UP000095767"/>
    </source>
</evidence>
<evidence type="ECO:0000313" key="2">
    <source>
        <dbReference type="EMBL" id="OEL22623.1"/>
    </source>
</evidence>